<evidence type="ECO:0000259" key="2">
    <source>
        <dbReference type="Pfam" id="PF25455"/>
    </source>
</evidence>
<dbReference type="NCBIfam" id="TIGR03317">
    <property type="entry name" value="ygfZ_signature"/>
    <property type="match status" value="1"/>
</dbReference>
<dbReference type="InterPro" id="IPR057460">
    <property type="entry name" value="CAF17_C"/>
</dbReference>
<proteinExistence type="predicted"/>
<dbReference type="SUPFAM" id="SSF103025">
    <property type="entry name" value="Folate-binding domain"/>
    <property type="match status" value="1"/>
</dbReference>
<dbReference type="InterPro" id="IPR045179">
    <property type="entry name" value="YgfZ/GcvT"/>
</dbReference>
<keyword evidence="4" id="KW-1185">Reference proteome</keyword>
<dbReference type="PANTHER" id="PTHR22602:SF0">
    <property type="entry name" value="TRANSFERASE CAF17, MITOCHONDRIAL-RELATED"/>
    <property type="match status" value="1"/>
</dbReference>
<reference evidence="4" key="1">
    <citation type="submission" date="2016-10" db="EMBL/GenBank/DDBJ databases">
        <authorList>
            <person name="Varghese N."/>
            <person name="Submissions S."/>
        </authorList>
    </citation>
    <scope>NUCLEOTIDE SEQUENCE [LARGE SCALE GENOMIC DNA]</scope>
    <source>
        <strain evidence="4">DSM 13234</strain>
    </source>
</reference>
<dbReference type="Pfam" id="PF25455">
    <property type="entry name" value="Beta-barrel_CAF17_C"/>
    <property type="match status" value="1"/>
</dbReference>
<evidence type="ECO:0000313" key="4">
    <source>
        <dbReference type="Proteomes" id="UP000182983"/>
    </source>
</evidence>
<sequence>MTEQRFVRLERRAIIAIGGDDRRTFLQGLISNDVTRLSPERALFAAMLTPQGKFLFDLFLAEAADGSFLVDTEADRAEALVRKLTLHRLRAKVTIEPVATLSVYAAWGEGAAARLGLPEAAGSAAPVAGGIALVDPRLAAAGARLLLPEGGEAALIAAGFAPGSVEDWDRARIALGLPDGARDMEPEKALLLENGYEELAGVDFDKGCYMGQELTARTRYRGLIRKRLMPVVISGPTPAPGAIVRHGEAEAGEMRSSAGDLGLALIRLEAFRASGGQGLHCGEATLTASRPDWAKFPETE</sequence>
<gene>
    <name evidence="3" type="ORF">SAMN04244559_00909</name>
</gene>
<dbReference type="GO" id="GO:0016226">
    <property type="term" value="P:iron-sulfur cluster assembly"/>
    <property type="evidence" value="ECO:0007669"/>
    <property type="project" value="TreeGrafter"/>
</dbReference>
<dbReference type="PANTHER" id="PTHR22602">
    <property type="entry name" value="TRANSFERASE CAF17, MITOCHONDRIAL-RELATED"/>
    <property type="match status" value="1"/>
</dbReference>
<dbReference type="Gene3D" id="3.30.1360.120">
    <property type="entry name" value="Probable tRNA modification gtpase trme, domain 1"/>
    <property type="match status" value="1"/>
</dbReference>
<dbReference type="EMBL" id="FNWO01000003">
    <property type="protein sequence ID" value="SEH30431.1"/>
    <property type="molecule type" value="Genomic_DNA"/>
</dbReference>
<dbReference type="OrthoDB" id="9796287at2"/>
<feature type="domain" description="CAF17 C-terminal" evidence="2">
    <location>
        <begin position="225"/>
        <end position="295"/>
    </location>
</feature>
<name>A0A1H6H404_MAGFU</name>
<dbReference type="RefSeq" id="WP_074765994.1">
    <property type="nucleotide sequence ID" value="NZ_FNWO01000003.1"/>
</dbReference>
<keyword evidence="1" id="KW-0809">Transit peptide</keyword>
<dbReference type="Proteomes" id="UP000182983">
    <property type="component" value="Unassembled WGS sequence"/>
</dbReference>
<dbReference type="InterPro" id="IPR017703">
    <property type="entry name" value="YgfZ/GCV_T_CS"/>
</dbReference>
<dbReference type="InterPro" id="IPR027266">
    <property type="entry name" value="TrmE/GcvT-like"/>
</dbReference>
<organism evidence="3 4">
    <name type="scientific">Magnetospirillum fulvum</name>
    <name type="common">Rhodospirillum fulvum</name>
    <dbReference type="NCBI Taxonomy" id="1082"/>
    <lineage>
        <taxon>Bacteria</taxon>
        <taxon>Pseudomonadati</taxon>
        <taxon>Pseudomonadota</taxon>
        <taxon>Alphaproteobacteria</taxon>
        <taxon>Rhodospirillales</taxon>
        <taxon>Rhodospirillaceae</taxon>
        <taxon>Magnetospirillum</taxon>
    </lineage>
</organism>
<evidence type="ECO:0000313" key="3">
    <source>
        <dbReference type="EMBL" id="SEH30431.1"/>
    </source>
</evidence>
<dbReference type="PIRSF" id="PIRSF006487">
    <property type="entry name" value="GcvT"/>
    <property type="match status" value="1"/>
</dbReference>
<evidence type="ECO:0000256" key="1">
    <source>
        <dbReference type="ARBA" id="ARBA00022946"/>
    </source>
</evidence>
<dbReference type="AlphaFoldDB" id="A0A1H6H404"/>
<accession>A0A1H6H404</accession>
<protein>
    <recommendedName>
        <fullName evidence="2">CAF17 C-terminal domain-containing protein</fullName>
    </recommendedName>
</protein>